<gene>
    <name evidence="2" type="ORF">ECRASSUSDP1_LOCUS25539</name>
</gene>
<evidence type="ECO:0000313" key="3">
    <source>
        <dbReference type="Proteomes" id="UP001295684"/>
    </source>
</evidence>
<evidence type="ECO:0000256" key="1">
    <source>
        <dbReference type="SAM" id="MobiDB-lite"/>
    </source>
</evidence>
<dbReference type="Proteomes" id="UP001295684">
    <property type="component" value="Unassembled WGS sequence"/>
</dbReference>
<reference evidence="2" key="1">
    <citation type="submission" date="2023-07" db="EMBL/GenBank/DDBJ databases">
        <authorList>
            <consortium name="AG Swart"/>
            <person name="Singh M."/>
            <person name="Singh A."/>
            <person name="Seah K."/>
            <person name="Emmerich C."/>
        </authorList>
    </citation>
    <scope>NUCLEOTIDE SEQUENCE</scope>
    <source>
        <strain evidence="2">DP1</strain>
    </source>
</reference>
<evidence type="ECO:0000313" key="2">
    <source>
        <dbReference type="EMBL" id="CAI2384020.1"/>
    </source>
</evidence>
<proteinExistence type="predicted"/>
<dbReference type="CDD" id="cd22971">
    <property type="entry name" value="DD_RIIAD1"/>
    <property type="match status" value="1"/>
</dbReference>
<feature type="region of interest" description="Disordered" evidence="1">
    <location>
        <begin position="1"/>
        <end position="21"/>
    </location>
</feature>
<accession>A0AAD2D915</accession>
<comment type="caution">
    <text evidence="2">The sequence shown here is derived from an EMBL/GenBank/DDBJ whole genome shotgun (WGS) entry which is preliminary data.</text>
</comment>
<name>A0AAD2D915_EUPCR</name>
<keyword evidence="3" id="KW-1185">Reference proteome</keyword>
<dbReference type="SUPFAM" id="SSF47391">
    <property type="entry name" value="Dimerization-anchoring domain of cAMP-dependent PK regulatory subunit"/>
    <property type="match status" value="1"/>
</dbReference>
<dbReference type="AlphaFoldDB" id="A0AAD2D915"/>
<dbReference type="PANTHER" id="PTHR15505">
    <property type="entry name" value="RIIA DOMAIN-CONTAINING PROTEIN 1"/>
    <property type="match status" value="1"/>
</dbReference>
<organism evidence="2 3">
    <name type="scientific">Euplotes crassus</name>
    <dbReference type="NCBI Taxonomy" id="5936"/>
    <lineage>
        <taxon>Eukaryota</taxon>
        <taxon>Sar</taxon>
        <taxon>Alveolata</taxon>
        <taxon>Ciliophora</taxon>
        <taxon>Intramacronucleata</taxon>
        <taxon>Spirotrichea</taxon>
        <taxon>Hypotrichia</taxon>
        <taxon>Euplotida</taxon>
        <taxon>Euplotidae</taxon>
        <taxon>Moneuplotes</taxon>
    </lineage>
</organism>
<dbReference type="InterPro" id="IPR059162">
    <property type="entry name" value="RIIAD1"/>
</dbReference>
<dbReference type="EMBL" id="CAMPGE010026326">
    <property type="protein sequence ID" value="CAI2384020.1"/>
    <property type="molecule type" value="Genomic_DNA"/>
</dbReference>
<dbReference type="PANTHER" id="PTHR15505:SF4">
    <property type="entry name" value="RIIA DOMAIN-CONTAINING PROTEIN 1"/>
    <property type="match status" value="1"/>
</dbReference>
<protein>
    <recommendedName>
        <fullName evidence="4">RIIa domain-containing protein</fullName>
    </recommendedName>
</protein>
<sequence length="126" mass="14607">MSGEEENNSITSDQHPDAGIFKNNHDLIGVTGIIEAQKYEIEKKKLQLRMENENYLRAHPEINTLISLFVRKVLDERPDHILEFAGSFFDRAELKEIVENTIEKDKEEKKRNTYLNDLMEGKSGTD</sequence>
<evidence type="ECO:0008006" key="4">
    <source>
        <dbReference type="Google" id="ProtNLM"/>
    </source>
</evidence>